<dbReference type="Proteomes" id="UP001163324">
    <property type="component" value="Chromosome 5"/>
</dbReference>
<reference evidence="1" key="1">
    <citation type="submission" date="2022-10" db="EMBL/GenBank/DDBJ databases">
        <title>Complete Genome of Trichothecium roseum strain YXFP-22015, a Plant Pathogen Isolated from Citrus.</title>
        <authorList>
            <person name="Wang Y."/>
            <person name="Zhu L."/>
        </authorList>
    </citation>
    <scope>NUCLEOTIDE SEQUENCE</scope>
    <source>
        <strain evidence="1">YXFP-22015</strain>
    </source>
</reference>
<gene>
    <name evidence="1" type="ORF">N3K66_005724</name>
</gene>
<sequence length="394" mass="43859">MEDPGWSWPAWKFGLKRDDLFTSLHDKYNTFTFSLQDPEAFHHDVCEIAYDADTTEQFYHLMADRRRQRLRELHESLETLAVEIIANPRLMDSDHWEYALQLFRTKSFDSLVRYFASYLPNGYLSDGDSHTSCSSSSSFSDAPSVSTTASSKASSVADAPAFYESYLAEAVVEEPCHIDSEACEYHGAIGPLSPPESEAMQPDSPASLPTDSESHDDASTRPPSRSMSFSGSESGAFMPGFIRSLRDDETSQALDYSASTSVVDCDESSSFDSNGDKATSVRPLAEDEDDDLSTAQFPEDDFDAFDCLNNDNIDSDTSTPRQEAITSSYIEYKSVLSRRLPSPYHRRTPSPTPRSHRTAGGSPTRDVRRSPEEALSKIQKTCSDPMRKRPRGGI</sequence>
<accession>A0ACC0UYP8</accession>
<comment type="caution">
    <text evidence="1">The sequence shown here is derived from an EMBL/GenBank/DDBJ whole genome shotgun (WGS) entry which is preliminary data.</text>
</comment>
<organism evidence="1 2">
    <name type="scientific">Trichothecium roseum</name>
    <dbReference type="NCBI Taxonomy" id="47278"/>
    <lineage>
        <taxon>Eukaryota</taxon>
        <taxon>Fungi</taxon>
        <taxon>Dikarya</taxon>
        <taxon>Ascomycota</taxon>
        <taxon>Pezizomycotina</taxon>
        <taxon>Sordariomycetes</taxon>
        <taxon>Hypocreomycetidae</taxon>
        <taxon>Hypocreales</taxon>
        <taxon>Hypocreales incertae sedis</taxon>
        <taxon>Trichothecium</taxon>
    </lineage>
</organism>
<evidence type="ECO:0000313" key="1">
    <source>
        <dbReference type="EMBL" id="KAI9899263.1"/>
    </source>
</evidence>
<protein>
    <submittedName>
        <fullName evidence="1">Uncharacterized protein</fullName>
    </submittedName>
</protein>
<keyword evidence="2" id="KW-1185">Reference proteome</keyword>
<evidence type="ECO:0000313" key="2">
    <source>
        <dbReference type="Proteomes" id="UP001163324"/>
    </source>
</evidence>
<dbReference type="EMBL" id="CM047944">
    <property type="protein sequence ID" value="KAI9899263.1"/>
    <property type="molecule type" value="Genomic_DNA"/>
</dbReference>
<name>A0ACC0UYP8_9HYPO</name>
<proteinExistence type="predicted"/>